<keyword evidence="1" id="KW-1133">Transmembrane helix</keyword>
<comment type="caution">
    <text evidence="2">The sequence shown here is derived from an EMBL/GenBank/DDBJ whole genome shotgun (WGS) entry which is preliminary data.</text>
</comment>
<sequence>MNPLAHGGSSRLASALGGALLTPMLITLLHDSVELAVRASRGRKRLSLFPGPGRHSATHAIGTAGPRPEHRGAWLHFTAWVFAYWYRLFPNRALRCDRKSNCIPLSRAWGIPK</sequence>
<feature type="transmembrane region" description="Helical" evidence="1">
    <location>
        <begin position="12"/>
        <end position="30"/>
    </location>
</feature>
<organism evidence="2 3">
    <name type="scientific">Lojkania enalia</name>
    <dbReference type="NCBI Taxonomy" id="147567"/>
    <lineage>
        <taxon>Eukaryota</taxon>
        <taxon>Fungi</taxon>
        <taxon>Dikarya</taxon>
        <taxon>Ascomycota</taxon>
        <taxon>Pezizomycotina</taxon>
        <taxon>Dothideomycetes</taxon>
        <taxon>Pleosporomycetidae</taxon>
        <taxon>Pleosporales</taxon>
        <taxon>Pleosporales incertae sedis</taxon>
        <taxon>Lojkania</taxon>
    </lineage>
</organism>
<keyword evidence="1" id="KW-0812">Transmembrane</keyword>
<keyword evidence="3" id="KW-1185">Reference proteome</keyword>
<keyword evidence="1" id="KW-0472">Membrane</keyword>
<dbReference type="Proteomes" id="UP000800093">
    <property type="component" value="Unassembled WGS sequence"/>
</dbReference>
<accession>A0A9P4N7W2</accession>
<gene>
    <name evidence="2" type="ORF">CC78DRAFT_534257</name>
</gene>
<name>A0A9P4N7W2_9PLEO</name>
<dbReference type="EMBL" id="ML986631">
    <property type="protein sequence ID" value="KAF2263096.1"/>
    <property type="molecule type" value="Genomic_DNA"/>
</dbReference>
<evidence type="ECO:0000256" key="1">
    <source>
        <dbReference type="SAM" id="Phobius"/>
    </source>
</evidence>
<protein>
    <submittedName>
        <fullName evidence="2">Uncharacterized protein</fullName>
    </submittedName>
</protein>
<dbReference type="AlphaFoldDB" id="A0A9P4N7W2"/>
<evidence type="ECO:0000313" key="2">
    <source>
        <dbReference type="EMBL" id="KAF2263096.1"/>
    </source>
</evidence>
<reference evidence="3" key="1">
    <citation type="journal article" date="2020" name="Stud. Mycol.">
        <title>101 Dothideomycetes genomes: A test case for predicting lifestyles and emergence of pathogens.</title>
        <authorList>
            <person name="Haridas S."/>
            <person name="Albert R."/>
            <person name="Binder M."/>
            <person name="Bloem J."/>
            <person name="LaButti K."/>
            <person name="Salamov A."/>
            <person name="Andreopoulos B."/>
            <person name="Baker S."/>
            <person name="Barry K."/>
            <person name="Bills G."/>
            <person name="Bluhm B."/>
            <person name="Cannon C."/>
            <person name="Castanera R."/>
            <person name="Culley D."/>
            <person name="Daum C."/>
            <person name="Ezra D."/>
            <person name="Gonzalez J."/>
            <person name="Henrissat B."/>
            <person name="Kuo A."/>
            <person name="Liang C."/>
            <person name="Lipzen A."/>
            <person name="Lutzoni F."/>
            <person name="Magnuson J."/>
            <person name="Mondo S."/>
            <person name="Nolan M."/>
            <person name="Ohm R."/>
            <person name="Pangilinan J."/>
            <person name="Park H.-J."/>
            <person name="Ramirez L."/>
            <person name="Alfaro M."/>
            <person name="Sun H."/>
            <person name="Tritt A."/>
            <person name="Yoshinaga Y."/>
            <person name="Zwiers L.-H."/>
            <person name="Turgeon B."/>
            <person name="Goodwin S."/>
            <person name="Spatafora J."/>
            <person name="Crous P."/>
            <person name="Grigoriev I."/>
        </authorList>
    </citation>
    <scope>NUCLEOTIDE SEQUENCE [LARGE SCALE GENOMIC DNA]</scope>
    <source>
        <strain evidence="3">CBS 304.66</strain>
    </source>
</reference>
<evidence type="ECO:0000313" key="3">
    <source>
        <dbReference type="Proteomes" id="UP000800093"/>
    </source>
</evidence>
<feature type="transmembrane region" description="Helical" evidence="1">
    <location>
        <begin position="73"/>
        <end position="89"/>
    </location>
</feature>
<proteinExistence type="predicted"/>